<keyword evidence="1" id="KW-0175">Coiled coil</keyword>
<dbReference type="AlphaFoldDB" id="A0AAV2Q8G3"/>
<sequence>VRQVVNYGCGESGCDGSGEPDATTSKPTTTVNVEAVEAAIGVATKALEAAQKEVDDLVAEIAAEKAEVDAIDDLAKKLDSLYASLGLSRRRRRSESAIKGIVDSLLESMDIISRRRRTLESEGIEWCPAAIGNVYGTAANLILQVLADIQTNIDNDTILNVSDCFLDLIDTLKAMNITVSEVEIQELQDEKDKFESAVEAAVVLITAAVEAKETELATQEDKVAELAETITNLNNKISTAPEPTTTPVIQTEAETTTIDGMTITEELFTATEQILTTQNN</sequence>
<evidence type="ECO:0000313" key="2">
    <source>
        <dbReference type="EMBL" id="CAL4070289.1"/>
    </source>
</evidence>
<evidence type="ECO:0000256" key="1">
    <source>
        <dbReference type="SAM" id="Coils"/>
    </source>
</evidence>
<comment type="caution">
    <text evidence="2">The sequence shown here is derived from an EMBL/GenBank/DDBJ whole genome shotgun (WGS) entry which is preliminary data.</text>
</comment>
<organism evidence="2 3">
    <name type="scientific">Meganyctiphanes norvegica</name>
    <name type="common">Northern krill</name>
    <name type="synonym">Thysanopoda norvegica</name>
    <dbReference type="NCBI Taxonomy" id="48144"/>
    <lineage>
        <taxon>Eukaryota</taxon>
        <taxon>Metazoa</taxon>
        <taxon>Ecdysozoa</taxon>
        <taxon>Arthropoda</taxon>
        <taxon>Crustacea</taxon>
        <taxon>Multicrustacea</taxon>
        <taxon>Malacostraca</taxon>
        <taxon>Eumalacostraca</taxon>
        <taxon>Eucarida</taxon>
        <taxon>Euphausiacea</taxon>
        <taxon>Euphausiidae</taxon>
        <taxon>Meganyctiphanes</taxon>
    </lineage>
</organism>
<proteinExistence type="predicted"/>
<keyword evidence="3" id="KW-1185">Reference proteome</keyword>
<protein>
    <submittedName>
        <fullName evidence="2">Uncharacterized protein</fullName>
    </submittedName>
</protein>
<dbReference type="EMBL" id="CAXKWB010003786">
    <property type="protein sequence ID" value="CAL4070289.1"/>
    <property type="molecule type" value="Genomic_DNA"/>
</dbReference>
<feature type="coiled-coil region" evidence="1">
    <location>
        <begin position="33"/>
        <end position="67"/>
    </location>
</feature>
<name>A0AAV2Q8G3_MEGNR</name>
<dbReference type="Proteomes" id="UP001497623">
    <property type="component" value="Unassembled WGS sequence"/>
</dbReference>
<feature type="coiled-coil region" evidence="1">
    <location>
        <begin position="177"/>
        <end position="236"/>
    </location>
</feature>
<accession>A0AAV2Q8G3</accession>
<feature type="non-terminal residue" evidence="2">
    <location>
        <position position="1"/>
    </location>
</feature>
<reference evidence="2 3" key="1">
    <citation type="submission" date="2024-05" db="EMBL/GenBank/DDBJ databases">
        <authorList>
            <person name="Wallberg A."/>
        </authorList>
    </citation>
    <scope>NUCLEOTIDE SEQUENCE [LARGE SCALE GENOMIC DNA]</scope>
</reference>
<gene>
    <name evidence="2" type="ORF">MNOR_LOCUS8233</name>
</gene>
<evidence type="ECO:0000313" key="3">
    <source>
        <dbReference type="Proteomes" id="UP001497623"/>
    </source>
</evidence>